<name>A0A0H2VH19_STAES</name>
<dbReference type="AlphaFoldDB" id="A0A0H2VH19"/>
<protein>
    <submittedName>
        <fullName evidence="1">Uncharacterized protein</fullName>
    </submittedName>
</protein>
<evidence type="ECO:0000313" key="2">
    <source>
        <dbReference type="Proteomes" id="UP000001411"/>
    </source>
</evidence>
<proteinExistence type="predicted"/>
<dbReference type="Proteomes" id="UP000001411">
    <property type="component" value="Chromosome"/>
</dbReference>
<organism evidence="1 2">
    <name type="scientific">Staphylococcus epidermidis (strain ATCC 12228 / FDA PCI 1200)</name>
    <dbReference type="NCBI Taxonomy" id="176280"/>
    <lineage>
        <taxon>Bacteria</taxon>
        <taxon>Bacillati</taxon>
        <taxon>Bacillota</taxon>
        <taxon>Bacilli</taxon>
        <taxon>Bacillales</taxon>
        <taxon>Staphylococcaceae</taxon>
        <taxon>Staphylococcus</taxon>
    </lineage>
</organism>
<evidence type="ECO:0000313" key="1">
    <source>
        <dbReference type="EMBL" id="AAO03804.1"/>
    </source>
</evidence>
<accession>A0A0H2VH19</accession>
<sequence length="38" mass="4271">MIIGIDIQKIDMATCNALRNTCSNIVRRGTPLAFKYKT</sequence>
<reference evidence="1 2" key="1">
    <citation type="journal article" date="2003" name="Mol. Microbiol.">
        <title>Genome-based analysis of virulence genes in a non-biofilm-forming Staphylococcus epidermidis strain (ATCC 12228).</title>
        <authorList>
            <person name="Zhang Y.Q."/>
            <person name="Ren S.X."/>
            <person name="Li H.L."/>
            <person name="Wang Y.X."/>
            <person name="Fu G."/>
            <person name="Yang J."/>
            <person name="Qin Z.Q."/>
            <person name="Miao Y.G."/>
            <person name="Wang W.Y."/>
            <person name="Chen R.S."/>
            <person name="Shen Y."/>
            <person name="Chen Z."/>
            <person name="Yuan Z.H."/>
            <person name="Zhao G.P."/>
            <person name="Qu D."/>
            <person name="Danchin A."/>
            <person name="Wen Y.M."/>
        </authorList>
    </citation>
    <scope>NUCLEOTIDE SEQUENCE [LARGE SCALE GENOMIC DNA]</scope>
    <source>
        <strain evidence="2">ATCC 12228 / FDA PCI 1200</strain>
    </source>
</reference>
<dbReference type="KEGG" id="sep:SE_0207"/>
<dbReference type="HOGENOM" id="CLU_3333248_0_0_9"/>
<dbReference type="EMBL" id="AE015929">
    <property type="protein sequence ID" value="AAO03804.1"/>
    <property type="molecule type" value="Genomic_DNA"/>
</dbReference>
<gene>
    <name evidence="1" type="ordered locus">SE_0207</name>
</gene>